<keyword evidence="2" id="KW-0472">Membrane</keyword>
<name>K1Q1V9_MAGGI</name>
<dbReference type="AlphaFoldDB" id="K1Q1V9"/>
<organism evidence="3">
    <name type="scientific">Magallana gigas</name>
    <name type="common">Pacific oyster</name>
    <name type="synonym">Crassostrea gigas</name>
    <dbReference type="NCBI Taxonomy" id="29159"/>
    <lineage>
        <taxon>Eukaryota</taxon>
        <taxon>Metazoa</taxon>
        <taxon>Spiralia</taxon>
        <taxon>Lophotrochozoa</taxon>
        <taxon>Mollusca</taxon>
        <taxon>Bivalvia</taxon>
        <taxon>Autobranchia</taxon>
        <taxon>Pteriomorphia</taxon>
        <taxon>Ostreida</taxon>
        <taxon>Ostreoidea</taxon>
        <taxon>Ostreidae</taxon>
        <taxon>Magallana</taxon>
    </lineage>
</organism>
<protein>
    <submittedName>
        <fullName evidence="3">Uncharacterized protein</fullName>
    </submittedName>
</protein>
<accession>K1Q1V9</accession>
<evidence type="ECO:0000256" key="1">
    <source>
        <dbReference type="SAM" id="MobiDB-lite"/>
    </source>
</evidence>
<evidence type="ECO:0000256" key="2">
    <source>
        <dbReference type="SAM" id="Phobius"/>
    </source>
</evidence>
<feature type="compositionally biased region" description="Polar residues" evidence="1">
    <location>
        <begin position="1"/>
        <end position="26"/>
    </location>
</feature>
<evidence type="ECO:0000313" key="3">
    <source>
        <dbReference type="EMBL" id="EKC22830.1"/>
    </source>
</evidence>
<sequence length="65" mass="7708">MDNHQLFSTTTMSSYEDSKTSDSVNVSEMKDNDNERYNYIAVSLFVLIYPFPVHHNLYPMKKWNL</sequence>
<dbReference type="EMBL" id="JH817177">
    <property type="protein sequence ID" value="EKC22830.1"/>
    <property type="molecule type" value="Genomic_DNA"/>
</dbReference>
<feature type="transmembrane region" description="Helical" evidence="2">
    <location>
        <begin position="37"/>
        <end position="58"/>
    </location>
</feature>
<feature type="region of interest" description="Disordered" evidence="1">
    <location>
        <begin position="1"/>
        <end position="27"/>
    </location>
</feature>
<reference evidence="3" key="1">
    <citation type="journal article" date="2012" name="Nature">
        <title>The oyster genome reveals stress adaptation and complexity of shell formation.</title>
        <authorList>
            <person name="Zhang G."/>
            <person name="Fang X."/>
            <person name="Guo X."/>
            <person name="Li L."/>
            <person name="Luo R."/>
            <person name="Xu F."/>
            <person name="Yang P."/>
            <person name="Zhang L."/>
            <person name="Wang X."/>
            <person name="Qi H."/>
            <person name="Xiong Z."/>
            <person name="Que H."/>
            <person name="Xie Y."/>
            <person name="Holland P.W."/>
            <person name="Paps J."/>
            <person name="Zhu Y."/>
            <person name="Wu F."/>
            <person name="Chen Y."/>
            <person name="Wang J."/>
            <person name="Peng C."/>
            <person name="Meng J."/>
            <person name="Yang L."/>
            <person name="Liu J."/>
            <person name="Wen B."/>
            <person name="Zhang N."/>
            <person name="Huang Z."/>
            <person name="Zhu Q."/>
            <person name="Feng Y."/>
            <person name="Mount A."/>
            <person name="Hedgecock D."/>
            <person name="Xu Z."/>
            <person name="Liu Y."/>
            <person name="Domazet-Loso T."/>
            <person name="Du Y."/>
            <person name="Sun X."/>
            <person name="Zhang S."/>
            <person name="Liu B."/>
            <person name="Cheng P."/>
            <person name="Jiang X."/>
            <person name="Li J."/>
            <person name="Fan D."/>
            <person name="Wang W."/>
            <person name="Fu W."/>
            <person name="Wang T."/>
            <person name="Wang B."/>
            <person name="Zhang J."/>
            <person name="Peng Z."/>
            <person name="Li Y."/>
            <person name="Li N."/>
            <person name="Wang J."/>
            <person name="Chen M."/>
            <person name="He Y."/>
            <person name="Tan F."/>
            <person name="Song X."/>
            <person name="Zheng Q."/>
            <person name="Huang R."/>
            <person name="Yang H."/>
            <person name="Du X."/>
            <person name="Chen L."/>
            <person name="Yang M."/>
            <person name="Gaffney P.M."/>
            <person name="Wang S."/>
            <person name="Luo L."/>
            <person name="She Z."/>
            <person name="Ming Y."/>
            <person name="Huang W."/>
            <person name="Zhang S."/>
            <person name="Huang B."/>
            <person name="Zhang Y."/>
            <person name="Qu T."/>
            <person name="Ni P."/>
            <person name="Miao G."/>
            <person name="Wang J."/>
            <person name="Wang Q."/>
            <person name="Steinberg C.E."/>
            <person name="Wang H."/>
            <person name="Li N."/>
            <person name="Qian L."/>
            <person name="Zhang G."/>
            <person name="Li Y."/>
            <person name="Yang H."/>
            <person name="Liu X."/>
            <person name="Wang J."/>
            <person name="Yin Y."/>
            <person name="Wang J."/>
        </authorList>
    </citation>
    <scope>NUCLEOTIDE SEQUENCE [LARGE SCALE GENOMIC DNA]</scope>
    <source>
        <strain evidence="3">05x7-T-G4-1.051#20</strain>
    </source>
</reference>
<dbReference type="HOGENOM" id="CLU_2851850_0_0_1"/>
<keyword evidence="2" id="KW-0812">Transmembrane</keyword>
<proteinExistence type="predicted"/>
<keyword evidence="2" id="KW-1133">Transmembrane helix</keyword>
<dbReference type="InParanoid" id="K1Q1V9"/>
<gene>
    <name evidence="3" type="ORF">CGI_10001415</name>
</gene>